<gene>
    <name evidence="1" type="ordered locus">HBZC1_16750</name>
</gene>
<organism evidence="1 2">
    <name type="scientific">Helicobacter bizzozeronii (strain CIII-1)</name>
    <dbReference type="NCBI Taxonomy" id="1002804"/>
    <lineage>
        <taxon>Bacteria</taxon>
        <taxon>Pseudomonadati</taxon>
        <taxon>Campylobacterota</taxon>
        <taxon>Epsilonproteobacteria</taxon>
        <taxon>Campylobacterales</taxon>
        <taxon>Helicobacteraceae</taxon>
        <taxon>Helicobacter</taxon>
    </lineage>
</organism>
<dbReference type="STRING" id="1002804.HBZC1_16750"/>
<sequence length="47" mass="5189">MSVLVVLAHPDLAHSRVNYALKEALNSTSVVVSDLYALYPDFKKELA</sequence>
<dbReference type="Proteomes" id="UP000008387">
    <property type="component" value="Chromosome"/>
</dbReference>
<dbReference type="AlphaFoldDB" id="F8KPD8"/>
<dbReference type="EMBL" id="FR871757">
    <property type="protein sequence ID" value="CCB80661.1"/>
    <property type="molecule type" value="Genomic_DNA"/>
</dbReference>
<dbReference type="InterPro" id="IPR029039">
    <property type="entry name" value="Flavoprotein-like_sf"/>
</dbReference>
<evidence type="ECO:0000313" key="1">
    <source>
        <dbReference type="EMBL" id="CCB80661.1"/>
    </source>
</evidence>
<keyword evidence="2" id="KW-1185">Reference proteome</keyword>
<accession>F8KPD8</accession>
<dbReference type="HOGENOM" id="CLU_3168802_0_0_7"/>
<dbReference type="RefSeq" id="WP_013891048.1">
    <property type="nucleotide sequence ID" value="NC_015674.1"/>
</dbReference>
<name>F8KPD8_HELBC</name>
<dbReference type="Gene3D" id="3.40.50.360">
    <property type="match status" value="1"/>
</dbReference>
<dbReference type="SUPFAM" id="SSF52218">
    <property type="entry name" value="Flavoproteins"/>
    <property type="match status" value="1"/>
</dbReference>
<dbReference type="KEGG" id="hbi:HBZC1_16750"/>
<proteinExistence type="predicted"/>
<evidence type="ECO:0000313" key="2">
    <source>
        <dbReference type="Proteomes" id="UP000008387"/>
    </source>
</evidence>
<protein>
    <submittedName>
        <fullName evidence="1">Uncharacterized protein</fullName>
    </submittedName>
</protein>
<reference evidence="1 2" key="1">
    <citation type="journal article" date="2011" name="J. Bacteriol.">
        <title>Genome sequence of Helicobacter bizzozeronii strain CIII-1, an isolate from human gastric mucosa.</title>
        <authorList>
            <person name="Schott T."/>
            <person name="Rossi M."/>
            <person name="Hanninen M.L."/>
        </authorList>
    </citation>
    <scope>NUCLEOTIDE SEQUENCE [LARGE SCALE GENOMIC DNA]</scope>
    <source>
        <strain evidence="1 2">CIII-1</strain>
    </source>
</reference>